<evidence type="ECO:0000313" key="5">
    <source>
        <dbReference type="EMBL" id="GIX80166.1"/>
    </source>
</evidence>
<keyword evidence="3" id="KW-0407">Ion channel</keyword>
<keyword evidence="4" id="KW-0812">Transmembrane</keyword>
<dbReference type="PRINTS" id="PR01097">
    <property type="entry name" value="TRNSRECEPTRP"/>
</dbReference>
<organism evidence="5 6">
    <name type="scientific">Caerostris extrusa</name>
    <name type="common">Bark spider</name>
    <name type="synonym">Caerostris bankana</name>
    <dbReference type="NCBI Taxonomy" id="172846"/>
    <lineage>
        <taxon>Eukaryota</taxon>
        <taxon>Metazoa</taxon>
        <taxon>Ecdysozoa</taxon>
        <taxon>Arthropoda</taxon>
        <taxon>Chelicerata</taxon>
        <taxon>Arachnida</taxon>
        <taxon>Araneae</taxon>
        <taxon>Araneomorphae</taxon>
        <taxon>Entelegynae</taxon>
        <taxon>Araneoidea</taxon>
        <taxon>Araneidae</taxon>
        <taxon>Caerostris</taxon>
    </lineage>
</organism>
<dbReference type="PANTHER" id="PTHR10117:SF54">
    <property type="entry name" value="TRANSIENT RECEPTOR POTENTIAL-GAMMA PROTEIN"/>
    <property type="match status" value="1"/>
</dbReference>
<dbReference type="Proteomes" id="UP001054945">
    <property type="component" value="Unassembled WGS sequence"/>
</dbReference>
<reference evidence="5 6" key="1">
    <citation type="submission" date="2021-06" db="EMBL/GenBank/DDBJ databases">
        <title>Caerostris extrusa draft genome.</title>
        <authorList>
            <person name="Kono N."/>
            <person name="Arakawa K."/>
        </authorList>
    </citation>
    <scope>NUCLEOTIDE SEQUENCE [LARGE SCALE GENOMIC DNA]</scope>
</reference>
<dbReference type="PANTHER" id="PTHR10117">
    <property type="entry name" value="TRANSIENT RECEPTOR POTENTIAL CHANNEL"/>
    <property type="match status" value="1"/>
</dbReference>
<gene>
    <name evidence="5" type="primary">trp-1</name>
    <name evidence="5" type="ORF">CEXT_131521</name>
</gene>
<evidence type="ECO:0000313" key="6">
    <source>
        <dbReference type="Proteomes" id="UP001054945"/>
    </source>
</evidence>
<comment type="caution">
    <text evidence="5">The sequence shown here is derived from an EMBL/GenBank/DDBJ whole genome shotgun (WGS) entry which is preliminary data.</text>
</comment>
<dbReference type="GO" id="GO:0005886">
    <property type="term" value="C:plasma membrane"/>
    <property type="evidence" value="ECO:0007669"/>
    <property type="project" value="TreeGrafter"/>
</dbReference>
<dbReference type="GO" id="GO:0015279">
    <property type="term" value="F:store-operated calcium channel activity"/>
    <property type="evidence" value="ECO:0007669"/>
    <property type="project" value="TreeGrafter"/>
</dbReference>
<keyword evidence="6" id="KW-1185">Reference proteome</keyword>
<dbReference type="GO" id="GO:0070679">
    <property type="term" value="F:inositol 1,4,5 trisphosphate binding"/>
    <property type="evidence" value="ECO:0007669"/>
    <property type="project" value="TreeGrafter"/>
</dbReference>
<keyword evidence="1" id="KW-0813">Transport</keyword>
<keyword evidence="4" id="KW-1133">Transmembrane helix</keyword>
<evidence type="ECO:0000256" key="2">
    <source>
        <dbReference type="ARBA" id="ARBA00023065"/>
    </source>
</evidence>
<dbReference type="GO" id="GO:0051480">
    <property type="term" value="P:regulation of cytosolic calcium ion concentration"/>
    <property type="evidence" value="ECO:0007669"/>
    <property type="project" value="TreeGrafter"/>
</dbReference>
<accession>A0AAV4N814</accession>
<evidence type="ECO:0000256" key="4">
    <source>
        <dbReference type="SAM" id="Phobius"/>
    </source>
</evidence>
<protein>
    <submittedName>
        <fullName evidence="5">Transient-receptor-potential-like protein</fullName>
    </submittedName>
</protein>
<dbReference type="EMBL" id="BPLR01003003">
    <property type="protein sequence ID" value="GIX80166.1"/>
    <property type="molecule type" value="Genomic_DNA"/>
</dbReference>
<keyword evidence="4" id="KW-0472">Membrane</keyword>
<evidence type="ECO:0000256" key="1">
    <source>
        <dbReference type="ARBA" id="ARBA00022448"/>
    </source>
</evidence>
<dbReference type="InterPro" id="IPR002153">
    <property type="entry name" value="TRPC_channel"/>
</dbReference>
<name>A0AAV4N814_CAEEX</name>
<dbReference type="GO" id="GO:0034703">
    <property type="term" value="C:cation channel complex"/>
    <property type="evidence" value="ECO:0007669"/>
    <property type="project" value="TreeGrafter"/>
</dbReference>
<dbReference type="AlphaFoldDB" id="A0AAV4N814"/>
<evidence type="ECO:0000256" key="3">
    <source>
        <dbReference type="ARBA" id="ARBA00023303"/>
    </source>
</evidence>
<feature type="transmembrane region" description="Helical" evidence="4">
    <location>
        <begin position="21"/>
        <end position="39"/>
    </location>
</feature>
<sequence length="371" mass="42156">MVNILDTGRYKRGAPNTGFEGLVVIFVIGHVWATIRQVWAAGYKRFFKAPWNWYDICMETFFVLSFLFLDGICDGVAQRPEVQEESARAQILEQLRSHPGARGPVRSRHRSRLRESCLLLPAELAAGTFAGLHGQDGGPHWVLPDSVLSHQHLLRSSAHPDVCLLRRYEADGRRGQFQVATLHVHFFPELFLDPVLGNVRDVPAEAADVIIQNLSDDLKNPVINTHDFTQSVGRTLFATYELLMIIALVNTLIAILSNTFQKVVDNADVEFKFHRTMLWMKFFDESTLVPSPFNLIPSLTLFQKMGIYCKAMGNKIPGGKAKFSVQRCCYIEYETAIDTEVYETLMSNLVQRYFKSKEEKRVAPSTEDIER</sequence>
<keyword evidence="2" id="KW-0406">Ion transport</keyword>
<proteinExistence type="predicted"/>